<dbReference type="GO" id="GO:0003677">
    <property type="term" value="F:DNA binding"/>
    <property type="evidence" value="ECO:0007669"/>
    <property type="project" value="InterPro"/>
</dbReference>
<organism evidence="2 3">
    <name type="scientific">Patiriisocius marinistellae</name>
    <dbReference type="NCBI Taxonomy" id="2494560"/>
    <lineage>
        <taxon>Bacteria</taxon>
        <taxon>Pseudomonadati</taxon>
        <taxon>Bacteroidota</taxon>
        <taxon>Flavobacteriia</taxon>
        <taxon>Flavobacteriales</taxon>
        <taxon>Flavobacteriaceae</taxon>
        <taxon>Patiriisocius</taxon>
    </lineage>
</organism>
<evidence type="ECO:0000313" key="2">
    <source>
        <dbReference type="EMBL" id="GEQ87138.1"/>
    </source>
</evidence>
<feature type="domain" description="HTH LytTR-type" evidence="1">
    <location>
        <begin position="23"/>
        <end position="122"/>
    </location>
</feature>
<dbReference type="SMART" id="SM00850">
    <property type="entry name" value="LytTR"/>
    <property type="match status" value="1"/>
</dbReference>
<comment type="caution">
    <text evidence="2">The sequence shown here is derived from an EMBL/GenBank/DDBJ whole genome shotgun (WGS) entry which is preliminary data.</text>
</comment>
<accession>A0A5J4G0C0</accession>
<proteinExistence type="predicted"/>
<dbReference type="InterPro" id="IPR007492">
    <property type="entry name" value="LytTR_DNA-bd_dom"/>
</dbReference>
<evidence type="ECO:0000313" key="3">
    <source>
        <dbReference type="Proteomes" id="UP000326994"/>
    </source>
</evidence>
<evidence type="ECO:0000259" key="1">
    <source>
        <dbReference type="PROSITE" id="PS50930"/>
    </source>
</evidence>
<reference evidence="2 3" key="1">
    <citation type="submission" date="2019-08" db="EMBL/GenBank/DDBJ databases">
        <title>Ulvibacter marinistellae sp. nov., isolated from a starfish, Patiria pectinifera.</title>
        <authorList>
            <person name="Kawano K."/>
            <person name="Ushijima N."/>
            <person name="Kihara M."/>
            <person name="Itoh H."/>
        </authorList>
    </citation>
    <scope>NUCLEOTIDE SEQUENCE [LARGE SCALE GENOMIC DNA]</scope>
    <source>
        <strain evidence="2 3">KK4</strain>
    </source>
</reference>
<dbReference type="AlphaFoldDB" id="A0A5J4G0C0"/>
<dbReference type="Gene3D" id="2.40.50.1020">
    <property type="entry name" value="LytTr DNA-binding domain"/>
    <property type="match status" value="1"/>
</dbReference>
<dbReference type="PANTHER" id="PTHR37299:SF1">
    <property type="entry name" value="STAGE 0 SPORULATION PROTEIN A HOMOLOG"/>
    <property type="match status" value="1"/>
</dbReference>
<protein>
    <recommendedName>
        <fullName evidence="1">HTH LytTR-type domain-containing protein</fullName>
    </recommendedName>
</protein>
<sequence length="124" mass="14535">MLKSISRLDASIDCTLPIETANFSFFKCDRKLVKVDFETIKFIESCGDYIKLYLEDKVVITRETMKDIMKKLPQKIFVRVHRSFIISIDKMESFTNEEIIIDKKSIPISRTYKSALMKKLNITN</sequence>
<dbReference type="Pfam" id="PF04397">
    <property type="entry name" value="LytTR"/>
    <property type="match status" value="1"/>
</dbReference>
<dbReference type="Proteomes" id="UP000326994">
    <property type="component" value="Unassembled WGS sequence"/>
</dbReference>
<name>A0A5J4G0C0_9FLAO</name>
<gene>
    <name evidence="2" type="ORF">ULMS_26460</name>
</gene>
<dbReference type="EMBL" id="BKCF01000005">
    <property type="protein sequence ID" value="GEQ87138.1"/>
    <property type="molecule type" value="Genomic_DNA"/>
</dbReference>
<keyword evidence="3" id="KW-1185">Reference proteome</keyword>
<dbReference type="GO" id="GO:0000156">
    <property type="term" value="F:phosphorelay response regulator activity"/>
    <property type="evidence" value="ECO:0007669"/>
    <property type="project" value="InterPro"/>
</dbReference>
<dbReference type="PROSITE" id="PS50930">
    <property type="entry name" value="HTH_LYTTR"/>
    <property type="match status" value="1"/>
</dbReference>
<dbReference type="PANTHER" id="PTHR37299">
    <property type="entry name" value="TRANSCRIPTIONAL REGULATOR-RELATED"/>
    <property type="match status" value="1"/>
</dbReference>
<dbReference type="InterPro" id="IPR046947">
    <property type="entry name" value="LytR-like"/>
</dbReference>
<dbReference type="RefSeq" id="WP_172966892.1">
    <property type="nucleotide sequence ID" value="NZ_BKCF01000005.1"/>
</dbReference>